<reference evidence="2 3" key="1">
    <citation type="journal article" date="2015" name="Nature">
        <title>rRNA introns, odd ribosomes, and small enigmatic genomes across a large radiation of phyla.</title>
        <authorList>
            <person name="Brown C.T."/>
            <person name="Hug L.A."/>
            <person name="Thomas B.C."/>
            <person name="Sharon I."/>
            <person name="Castelle C.J."/>
            <person name="Singh A."/>
            <person name="Wilkins M.J."/>
            <person name="Williams K.H."/>
            <person name="Banfield J.F."/>
        </authorList>
    </citation>
    <scope>NUCLEOTIDE SEQUENCE [LARGE SCALE GENOMIC DNA]</scope>
</reference>
<evidence type="ECO:0000313" key="3">
    <source>
        <dbReference type="Proteomes" id="UP000034154"/>
    </source>
</evidence>
<protein>
    <submittedName>
        <fullName evidence="2">Uncharacterized protein</fullName>
    </submittedName>
</protein>
<accession>A0A0G1JAU6</accession>
<feature type="transmembrane region" description="Helical" evidence="1">
    <location>
        <begin position="41"/>
        <end position="65"/>
    </location>
</feature>
<proteinExistence type="predicted"/>
<gene>
    <name evidence="2" type="ORF">UW63_C0076G0008</name>
</gene>
<dbReference type="AlphaFoldDB" id="A0A0G1JAU6"/>
<keyword evidence="1" id="KW-1133">Transmembrane helix</keyword>
<dbReference type="Proteomes" id="UP000034154">
    <property type="component" value="Unassembled WGS sequence"/>
</dbReference>
<keyword evidence="1" id="KW-0472">Membrane</keyword>
<organism evidence="2 3">
    <name type="scientific">Candidatus Uhrbacteria bacterium GW2011_GWF2_44_350</name>
    <dbReference type="NCBI Taxonomy" id="1619000"/>
    <lineage>
        <taxon>Bacteria</taxon>
        <taxon>Candidatus Uhriibacteriota</taxon>
    </lineage>
</organism>
<evidence type="ECO:0000313" key="2">
    <source>
        <dbReference type="EMBL" id="KKT68483.1"/>
    </source>
</evidence>
<comment type="caution">
    <text evidence="2">The sequence shown here is derived from an EMBL/GenBank/DDBJ whole genome shotgun (WGS) entry which is preliminary data.</text>
</comment>
<evidence type="ECO:0000256" key="1">
    <source>
        <dbReference type="SAM" id="Phobius"/>
    </source>
</evidence>
<sequence length="141" mass="16764">MFSTNLFFAINFLSPDFLIFFIFGALAVFTFWLRKKPQHKLIVWLLFLLEATFVWKLLAEIFFPLSHLVTEQYLLWSVVFITHRWLVLLPIPFLLATAIVILLVYHDKISDHHAREYRRCFSLLMVSSFVLFLLSFGESLF</sequence>
<feature type="transmembrane region" description="Helical" evidence="1">
    <location>
        <begin position="117"/>
        <end position="136"/>
    </location>
</feature>
<dbReference type="EMBL" id="LCJB01000076">
    <property type="protein sequence ID" value="KKT68483.1"/>
    <property type="molecule type" value="Genomic_DNA"/>
</dbReference>
<name>A0A0G1JAU6_9BACT</name>
<feature type="transmembrane region" description="Helical" evidence="1">
    <location>
        <begin position="85"/>
        <end position="105"/>
    </location>
</feature>
<keyword evidence="1" id="KW-0812">Transmembrane</keyword>
<feature type="transmembrane region" description="Helical" evidence="1">
    <location>
        <begin position="6"/>
        <end position="29"/>
    </location>
</feature>